<keyword evidence="2" id="KW-1133">Transmembrane helix</keyword>
<dbReference type="STRING" id="671987.R0J5G5"/>
<dbReference type="GeneID" id="19398421"/>
<keyword evidence="2" id="KW-0812">Transmembrane</keyword>
<dbReference type="Pfam" id="PF11911">
    <property type="entry name" value="DUF3429"/>
    <property type="match status" value="1"/>
</dbReference>
<dbReference type="EMBL" id="KB908481">
    <property type="protein sequence ID" value="EOA91986.1"/>
    <property type="molecule type" value="Genomic_DNA"/>
</dbReference>
<evidence type="ECO:0000256" key="1">
    <source>
        <dbReference type="SAM" id="MobiDB-lite"/>
    </source>
</evidence>
<feature type="transmembrane region" description="Helical" evidence="2">
    <location>
        <begin position="278"/>
        <end position="297"/>
    </location>
</feature>
<organism evidence="3 4">
    <name type="scientific">Exserohilum turcicum (strain 28A)</name>
    <name type="common">Northern leaf blight fungus</name>
    <name type="synonym">Setosphaeria turcica</name>
    <dbReference type="NCBI Taxonomy" id="671987"/>
    <lineage>
        <taxon>Eukaryota</taxon>
        <taxon>Fungi</taxon>
        <taxon>Dikarya</taxon>
        <taxon>Ascomycota</taxon>
        <taxon>Pezizomycotina</taxon>
        <taxon>Dothideomycetes</taxon>
        <taxon>Pleosporomycetidae</taxon>
        <taxon>Pleosporales</taxon>
        <taxon>Pleosporineae</taxon>
        <taxon>Pleosporaceae</taxon>
        <taxon>Exserohilum</taxon>
    </lineage>
</organism>
<reference evidence="3 4" key="1">
    <citation type="journal article" date="2012" name="PLoS Pathog.">
        <title>Diverse lifestyles and strategies of plant pathogenesis encoded in the genomes of eighteen Dothideomycetes fungi.</title>
        <authorList>
            <person name="Ohm R.A."/>
            <person name="Feau N."/>
            <person name="Henrissat B."/>
            <person name="Schoch C.L."/>
            <person name="Horwitz B.A."/>
            <person name="Barry K.W."/>
            <person name="Condon B.J."/>
            <person name="Copeland A.C."/>
            <person name="Dhillon B."/>
            <person name="Glaser F."/>
            <person name="Hesse C.N."/>
            <person name="Kosti I."/>
            <person name="LaButti K."/>
            <person name="Lindquist E.A."/>
            <person name="Lucas S."/>
            <person name="Salamov A.A."/>
            <person name="Bradshaw R.E."/>
            <person name="Ciuffetti L."/>
            <person name="Hamelin R.C."/>
            <person name="Kema G.H.J."/>
            <person name="Lawrence C."/>
            <person name="Scott J.A."/>
            <person name="Spatafora J.W."/>
            <person name="Turgeon B.G."/>
            <person name="de Wit P.J.G.M."/>
            <person name="Zhong S."/>
            <person name="Goodwin S.B."/>
            <person name="Grigoriev I.V."/>
        </authorList>
    </citation>
    <scope>NUCLEOTIDE SEQUENCE [LARGE SCALE GENOMIC DNA]</scope>
    <source>
        <strain evidence="4">28A</strain>
    </source>
</reference>
<dbReference type="HOGENOM" id="CLU_045137_0_0_1"/>
<keyword evidence="2" id="KW-0472">Membrane</keyword>
<feature type="compositionally biased region" description="Basic and acidic residues" evidence="1">
    <location>
        <begin position="67"/>
        <end position="91"/>
    </location>
</feature>
<protein>
    <recommendedName>
        <fullName evidence="5">Mitochondrial inner membrane protein 1</fullName>
    </recommendedName>
</protein>
<feature type="transmembrane region" description="Helical" evidence="2">
    <location>
        <begin position="187"/>
        <end position="207"/>
    </location>
</feature>
<dbReference type="Proteomes" id="UP000016935">
    <property type="component" value="Unassembled WGS sequence"/>
</dbReference>
<gene>
    <name evidence="3" type="ORF">SETTUDRAFT_162530</name>
</gene>
<feature type="region of interest" description="Disordered" evidence="1">
    <location>
        <begin position="317"/>
        <end position="349"/>
    </location>
</feature>
<proteinExistence type="predicted"/>
<dbReference type="OrthoDB" id="194289at2759"/>
<name>R0J5G5_EXST2</name>
<evidence type="ECO:0000313" key="3">
    <source>
        <dbReference type="EMBL" id="EOA91986.1"/>
    </source>
</evidence>
<dbReference type="AlphaFoldDB" id="R0J5G5"/>
<dbReference type="PANTHER" id="PTHR15887:SF1">
    <property type="entry name" value="TRANSMEMBRANE PROTEIN 69"/>
    <property type="match status" value="1"/>
</dbReference>
<evidence type="ECO:0000256" key="2">
    <source>
        <dbReference type="SAM" id="Phobius"/>
    </source>
</evidence>
<dbReference type="InterPro" id="IPR021836">
    <property type="entry name" value="DUF3429"/>
</dbReference>
<evidence type="ECO:0000313" key="4">
    <source>
        <dbReference type="Proteomes" id="UP000016935"/>
    </source>
</evidence>
<evidence type="ECO:0008006" key="5">
    <source>
        <dbReference type="Google" id="ProtNLM"/>
    </source>
</evidence>
<dbReference type="PANTHER" id="PTHR15887">
    <property type="entry name" value="TRANSMEMBRANE PROTEIN 69"/>
    <property type="match status" value="1"/>
</dbReference>
<dbReference type="eggNOG" id="ENOG502RY8Z">
    <property type="taxonomic scope" value="Eukaryota"/>
</dbReference>
<feature type="region of interest" description="Disordered" evidence="1">
    <location>
        <begin position="66"/>
        <end position="102"/>
    </location>
</feature>
<sequence length="349" mass="38203">MFRNGASRLAQRSVAAPKAARSAAHFTRTAPSHQWVAQFGSLASRRPQLAQKAAALKSPSSAILRRSMAEGKLTEAQKKAESRYRQEELKPTPETVTSTSTTHPLFSEVGAETPKNEVDMTAGIKHDVNTVKDTFSLAAVPREAYYMGLAGTLPYLATSLSTVYLSWELNHSIAGYGFMFSEKNATFLLHLIEPVQIGYGASILSFLGAIHWGLEWAGYGGYQGYKRYAIGVVAPMVAWSTLLMPVEGALVGQFLGFIGLYYVDTRATYRGWTPNWYATYRLVLTMIVGASIVATLIGRSELPEHIPGSVDRAKVFKDEGSSEEKLAEHETALAEKKKNAARSDDRGKN</sequence>
<accession>R0J5G5</accession>
<feature type="compositionally biased region" description="Low complexity" evidence="1">
    <location>
        <begin position="92"/>
        <end position="102"/>
    </location>
</feature>
<reference evidence="3 4" key="2">
    <citation type="journal article" date="2013" name="PLoS Genet.">
        <title>Comparative genome structure, secondary metabolite, and effector coding capacity across Cochliobolus pathogens.</title>
        <authorList>
            <person name="Condon B.J."/>
            <person name="Leng Y."/>
            <person name="Wu D."/>
            <person name="Bushley K.E."/>
            <person name="Ohm R.A."/>
            <person name="Otillar R."/>
            <person name="Martin J."/>
            <person name="Schackwitz W."/>
            <person name="Grimwood J."/>
            <person name="MohdZainudin N."/>
            <person name="Xue C."/>
            <person name="Wang R."/>
            <person name="Manning V.A."/>
            <person name="Dhillon B."/>
            <person name="Tu Z.J."/>
            <person name="Steffenson B.J."/>
            <person name="Salamov A."/>
            <person name="Sun H."/>
            <person name="Lowry S."/>
            <person name="LaButti K."/>
            <person name="Han J."/>
            <person name="Copeland A."/>
            <person name="Lindquist E."/>
            <person name="Barry K."/>
            <person name="Schmutz J."/>
            <person name="Baker S.E."/>
            <person name="Ciuffetti L.M."/>
            <person name="Grigoriev I.V."/>
            <person name="Zhong S."/>
            <person name="Turgeon B.G."/>
        </authorList>
    </citation>
    <scope>NUCLEOTIDE SEQUENCE [LARGE SCALE GENOMIC DNA]</scope>
    <source>
        <strain evidence="4">28A</strain>
    </source>
</reference>
<feature type="transmembrane region" description="Helical" evidence="2">
    <location>
        <begin position="144"/>
        <end position="167"/>
    </location>
</feature>
<dbReference type="RefSeq" id="XP_008020971.1">
    <property type="nucleotide sequence ID" value="XM_008022780.1"/>
</dbReference>
<feature type="transmembrane region" description="Helical" evidence="2">
    <location>
        <begin position="228"/>
        <end position="258"/>
    </location>
</feature>
<keyword evidence="4" id="KW-1185">Reference proteome</keyword>